<evidence type="ECO:0000313" key="5">
    <source>
        <dbReference type="EMBL" id="SFS58161.1"/>
    </source>
</evidence>
<evidence type="ECO:0000259" key="4">
    <source>
        <dbReference type="PROSITE" id="PS50956"/>
    </source>
</evidence>
<dbReference type="GO" id="GO:0006355">
    <property type="term" value="P:regulation of DNA-templated transcription"/>
    <property type="evidence" value="ECO:0007669"/>
    <property type="project" value="UniProtKB-ARBA"/>
</dbReference>
<feature type="domain" description="HTH asnC-type" evidence="4">
    <location>
        <begin position="2"/>
        <end position="63"/>
    </location>
</feature>
<evidence type="ECO:0000256" key="1">
    <source>
        <dbReference type="ARBA" id="ARBA00023015"/>
    </source>
</evidence>
<dbReference type="GO" id="GO:0043565">
    <property type="term" value="F:sequence-specific DNA binding"/>
    <property type="evidence" value="ECO:0007669"/>
    <property type="project" value="InterPro"/>
</dbReference>
<reference evidence="6" key="1">
    <citation type="submission" date="2016-10" db="EMBL/GenBank/DDBJ databases">
        <authorList>
            <person name="Varghese N."/>
            <person name="Submissions S."/>
        </authorList>
    </citation>
    <scope>NUCLEOTIDE SEQUENCE [LARGE SCALE GENOMIC DNA]</scope>
    <source>
        <strain evidence="6">DSM 23422</strain>
    </source>
</reference>
<dbReference type="STRING" id="394264.SAMN04488040_1178"/>
<dbReference type="InterPro" id="IPR011991">
    <property type="entry name" value="ArsR-like_HTH"/>
</dbReference>
<name>A0A1I6R0A8_9RHOB</name>
<dbReference type="Pfam" id="PF01037">
    <property type="entry name" value="AsnC_trans_reg"/>
    <property type="match status" value="1"/>
</dbReference>
<dbReference type="Gene3D" id="3.30.70.920">
    <property type="match status" value="1"/>
</dbReference>
<dbReference type="PANTHER" id="PTHR30154">
    <property type="entry name" value="LEUCINE-RESPONSIVE REGULATORY PROTEIN"/>
    <property type="match status" value="1"/>
</dbReference>
<gene>
    <name evidence="5" type="ORF">SAMN04488040_1178</name>
</gene>
<dbReference type="SUPFAM" id="SSF46785">
    <property type="entry name" value="Winged helix' DNA-binding domain"/>
    <property type="match status" value="1"/>
</dbReference>
<keyword evidence="3" id="KW-0804">Transcription</keyword>
<dbReference type="Proteomes" id="UP000199239">
    <property type="component" value="Unassembled WGS sequence"/>
</dbReference>
<keyword evidence="1" id="KW-0805">Transcription regulation</keyword>
<dbReference type="AlphaFoldDB" id="A0A1I6R0A8"/>
<keyword evidence="2" id="KW-0238">DNA-binding</keyword>
<dbReference type="PRINTS" id="PR00033">
    <property type="entry name" value="HTHASNC"/>
</dbReference>
<evidence type="ECO:0000256" key="2">
    <source>
        <dbReference type="ARBA" id="ARBA00023125"/>
    </source>
</evidence>
<dbReference type="Gene3D" id="1.10.10.10">
    <property type="entry name" value="Winged helix-like DNA-binding domain superfamily/Winged helix DNA-binding domain"/>
    <property type="match status" value="1"/>
</dbReference>
<dbReference type="GO" id="GO:0043200">
    <property type="term" value="P:response to amino acid"/>
    <property type="evidence" value="ECO:0007669"/>
    <property type="project" value="TreeGrafter"/>
</dbReference>
<dbReference type="InterPro" id="IPR011008">
    <property type="entry name" value="Dimeric_a/b-barrel"/>
</dbReference>
<dbReference type="SMART" id="SM00344">
    <property type="entry name" value="HTH_ASNC"/>
    <property type="match status" value="1"/>
</dbReference>
<dbReference type="EMBL" id="FPAJ01000001">
    <property type="protein sequence ID" value="SFS58161.1"/>
    <property type="molecule type" value="Genomic_DNA"/>
</dbReference>
<protein>
    <submittedName>
        <fullName evidence="5">Lrp/AsnC family transcriptional regulator, leucine-responsive regulatory protein</fullName>
    </submittedName>
</protein>
<dbReference type="SUPFAM" id="SSF54909">
    <property type="entry name" value="Dimeric alpha+beta barrel"/>
    <property type="match status" value="1"/>
</dbReference>
<dbReference type="InterPro" id="IPR036388">
    <property type="entry name" value="WH-like_DNA-bd_sf"/>
</dbReference>
<dbReference type="InterPro" id="IPR036390">
    <property type="entry name" value="WH_DNA-bd_sf"/>
</dbReference>
<dbReference type="InterPro" id="IPR019888">
    <property type="entry name" value="Tscrpt_reg_AsnC-like"/>
</dbReference>
<dbReference type="InterPro" id="IPR000485">
    <property type="entry name" value="AsnC-type_HTH_dom"/>
</dbReference>
<dbReference type="RefSeq" id="WP_093915324.1">
    <property type="nucleotide sequence ID" value="NZ_FPAJ01000001.1"/>
</dbReference>
<organism evidence="5 6">
    <name type="scientific">Sulfitobacter marinus</name>
    <dbReference type="NCBI Taxonomy" id="394264"/>
    <lineage>
        <taxon>Bacteria</taxon>
        <taxon>Pseudomonadati</taxon>
        <taxon>Pseudomonadota</taxon>
        <taxon>Alphaproteobacteria</taxon>
        <taxon>Rhodobacterales</taxon>
        <taxon>Roseobacteraceae</taxon>
        <taxon>Sulfitobacter</taxon>
    </lineage>
</organism>
<keyword evidence="6" id="KW-1185">Reference proteome</keyword>
<dbReference type="PANTHER" id="PTHR30154:SF34">
    <property type="entry name" value="TRANSCRIPTIONAL REGULATOR AZLB"/>
    <property type="match status" value="1"/>
</dbReference>
<dbReference type="CDD" id="cd00090">
    <property type="entry name" value="HTH_ARSR"/>
    <property type="match status" value="1"/>
</dbReference>
<dbReference type="OrthoDB" id="9802341at2"/>
<evidence type="ECO:0000313" key="6">
    <source>
        <dbReference type="Proteomes" id="UP000199239"/>
    </source>
</evidence>
<proteinExistence type="predicted"/>
<dbReference type="GO" id="GO:0005829">
    <property type="term" value="C:cytosol"/>
    <property type="evidence" value="ECO:0007669"/>
    <property type="project" value="TreeGrafter"/>
</dbReference>
<accession>A0A1I6R0A8</accession>
<evidence type="ECO:0000256" key="3">
    <source>
        <dbReference type="ARBA" id="ARBA00023163"/>
    </source>
</evidence>
<dbReference type="PROSITE" id="PS50956">
    <property type="entry name" value="HTH_ASNC_2"/>
    <property type="match status" value="1"/>
</dbReference>
<sequence>MLDEFERLILKVLQHDGRASTQVLSDAVGLSPSPCWRRVKRLEDDGFITRYAAILDSKKLGLNALAHVQISLINHDVSSIDTFETFVEESEQVLECASITGDFDYILKVAATEPEALEHFIMHKLLRLGVVRTTTTNFILRQLKTSGALPITT</sequence>
<dbReference type="InterPro" id="IPR019887">
    <property type="entry name" value="Tscrpt_reg_AsnC/Lrp_C"/>
</dbReference>
<dbReference type="Pfam" id="PF13412">
    <property type="entry name" value="HTH_24"/>
    <property type="match status" value="1"/>
</dbReference>